<dbReference type="EMBL" id="CAHP01000053">
    <property type="protein sequence ID" value="CCG43077.1"/>
    <property type="molecule type" value="Genomic_DNA"/>
</dbReference>
<name>H8FXI9_MAGML</name>
<evidence type="ECO:0000313" key="1">
    <source>
        <dbReference type="EMBL" id="CCG43077.1"/>
    </source>
</evidence>
<comment type="caution">
    <text evidence="1">The sequence shown here is derived from an EMBL/GenBank/DDBJ whole genome shotgun (WGS) entry which is preliminary data.</text>
</comment>
<protein>
    <submittedName>
        <fullName evidence="1">Uncharacterized protein</fullName>
    </submittedName>
</protein>
<evidence type="ECO:0000313" key="2">
    <source>
        <dbReference type="Proteomes" id="UP000004169"/>
    </source>
</evidence>
<gene>
    <name evidence="1" type="ORF">PHAMO_570072</name>
</gene>
<sequence>MRFRLFTIRDNGMRGDTTPCYSWDVVDIDTKAVIAVSDIESEIAQVSPEICRDLLDGQWAATGEFRRFRPHPEAAEHVAFVIHELTRPPSFTVATRDGALPSA</sequence>
<dbReference type="Proteomes" id="UP000004169">
    <property type="component" value="Unassembled WGS sequence"/>
</dbReference>
<dbReference type="AlphaFoldDB" id="H8FXI9"/>
<keyword evidence="2" id="KW-1185">Reference proteome</keyword>
<accession>H8FXI9</accession>
<reference evidence="1 2" key="1">
    <citation type="journal article" date="2012" name="J. Bacteriol.">
        <title>Draft Genome Sequence of the Purple Photosynthetic Bacterium Phaeospirillum molischianum DSM120, a Particularly Versatile Bacterium.</title>
        <authorList>
            <person name="Duquesne K."/>
            <person name="Prima V."/>
            <person name="Ji B."/>
            <person name="Rouy Z."/>
            <person name="Medigue C."/>
            <person name="Talla E."/>
            <person name="Sturgis J.N."/>
        </authorList>
    </citation>
    <scope>NUCLEOTIDE SEQUENCE [LARGE SCALE GENOMIC DNA]</scope>
    <source>
        <strain evidence="2">DSM120</strain>
    </source>
</reference>
<dbReference type="STRING" id="1150626.PHAMO_570072"/>
<organism evidence="1 2">
    <name type="scientific">Magnetospirillum molischianum DSM 120</name>
    <dbReference type="NCBI Taxonomy" id="1150626"/>
    <lineage>
        <taxon>Bacteria</taxon>
        <taxon>Pseudomonadati</taxon>
        <taxon>Pseudomonadota</taxon>
        <taxon>Alphaproteobacteria</taxon>
        <taxon>Rhodospirillales</taxon>
        <taxon>Rhodospirillaceae</taxon>
        <taxon>Magnetospirillum</taxon>
    </lineage>
</organism>
<proteinExistence type="predicted"/>